<dbReference type="EMBL" id="AE003849">
    <property type="protein sequence ID" value="AAF83151.1"/>
    <property type="molecule type" value="Genomic_DNA"/>
</dbReference>
<organism evidence="2 3">
    <name type="scientific">Xylella fastidiosa (strain 9a5c)</name>
    <dbReference type="NCBI Taxonomy" id="160492"/>
    <lineage>
        <taxon>Bacteria</taxon>
        <taxon>Pseudomonadati</taxon>
        <taxon>Pseudomonadota</taxon>
        <taxon>Gammaproteobacteria</taxon>
        <taxon>Lysobacterales</taxon>
        <taxon>Lysobacteraceae</taxon>
        <taxon>Xylella</taxon>
    </lineage>
</organism>
<name>Q9PGG1_XYLFA</name>
<proteinExistence type="predicted"/>
<gene>
    <name evidence="2" type="ordered locus">XF_0341</name>
</gene>
<keyword evidence="1" id="KW-1133">Transmembrane helix</keyword>
<dbReference type="KEGG" id="xfa:XF_0341"/>
<dbReference type="STRING" id="160492.XF_0341"/>
<protein>
    <submittedName>
        <fullName evidence="2">Uncharacterized protein</fullName>
    </submittedName>
</protein>
<dbReference type="Proteomes" id="UP000000812">
    <property type="component" value="Chromosome"/>
</dbReference>
<sequence>MLYIFYELFIFIIINFIDVVDNVFLCYRAMS</sequence>
<evidence type="ECO:0000313" key="2">
    <source>
        <dbReference type="EMBL" id="AAF83151.1"/>
    </source>
</evidence>
<evidence type="ECO:0000256" key="1">
    <source>
        <dbReference type="SAM" id="Phobius"/>
    </source>
</evidence>
<feature type="transmembrane region" description="Helical" evidence="1">
    <location>
        <begin position="6"/>
        <end position="27"/>
    </location>
</feature>
<dbReference type="AlphaFoldDB" id="Q9PGG1"/>
<evidence type="ECO:0000313" key="3">
    <source>
        <dbReference type="Proteomes" id="UP000000812"/>
    </source>
</evidence>
<accession>Q9PGG1</accession>
<keyword evidence="1" id="KW-0472">Membrane</keyword>
<reference evidence="2 3" key="1">
    <citation type="journal article" date="2000" name="Nature">
        <title>The genome sequence of the plant pathogen Xylella fastidiosa.</title>
        <authorList>
            <person name="Simpson A.J."/>
            <person name="Reinach F.C."/>
            <person name="Arruda P."/>
            <person name="Abreu F.A."/>
            <person name="Acencio M."/>
            <person name="Alvarenga R."/>
            <person name="Alves L.M."/>
            <person name="Araya J.E."/>
            <person name="Baia G.S."/>
            <person name="Baptista C.S."/>
            <person name="Barros M.H."/>
            <person name="Bonaccorsi E.D."/>
            <person name="Bordin S."/>
            <person name="Bove J.M."/>
            <person name="Briones M.R."/>
            <person name="Bueno M.R."/>
            <person name="Camargo A.A."/>
            <person name="Camargo L.E."/>
            <person name="Carraro D.M."/>
            <person name="Carrer H."/>
            <person name="Colauto N.B."/>
            <person name="Colombo C."/>
            <person name="Costa F.F."/>
            <person name="Costa M.C."/>
            <person name="Costa-Neto C.M."/>
            <person name="Coutinho L.L."/>
            <person name="Cristofani M."/>
            <person name="Dias-Neto E."/>
            <person name="Docena C."/>
            <person name="El-Dorry H."/>
            <person name="Facincani A.P."/>
            <person name="Ferreira A.J."/>
            <person name="Ferreira V.C."/>
            <person name="Ferro J.A."/>
            <person name="Fraga J.S."/>
            <person name="Franca S.C."/>
            <person name="Franco M.C."/>
            <person name="Frohme M."/>
            <person name="Furlan L.R."/>
            <person name="Garnier M."/>
            <person name="Goldman G.H."/>
            <person name="Goldman M.H."/>
            <person name="Gomes S.L."/>
            <person name="Gruber A."/>
            <person name="Ho P.L."/>
            <person name="Hoheisel J.D."/>
            <person name="Junqueira M.L."/>
            <person name="Kemper E.L."/>
            <person name="Kitajima J.P."/>
            <person name="Krieger J.E."/>
            <person name="Kuramae E.E."/>
            <person name="Laigret F."/>
            <person name="Lambais M.R."/>
            <person name="Leite L.C."/>
            <person name="Lemos E.G."/>
            <person name="Lemos M.V."/>
            <person name="Lopes S.A."/>
            <person name="Lopes C.R."/>
            <person name="Machado J.A."/>
            <person name="Machado M.A."/>
            <person name="Madeira A.M."/>
            <person name="Madeira H.M."/>
            <person name="Marino C.L."/>
            <person name="Marques M.V."/>
            <person name="Martins E.A."/>
            <person name="Martins E.M."/>
            <person name="Matsukuma A.Y."/>
            <person name="Menck C.F."/>
            <person name="Miracca E.C."/>
            <person name="Miyaki C.Y."/>
            <person name="Monteriro-Vitorello C.B."/>
            <person name="Moon D.H."/>
            <person name="Nagai M.A."/>
            <person name="Nascimento A.L."/>
            <person name="Netto L.E."/>
            <person name="Nhani A.Jr."/>
            <person name="Nobrega F.G."/>
            <person name="Nunes L.R."/>
            <person name="Oliveira M.A."/>
            <person name="de Oliveira M.C."/>
            <person name="de Oliveira R.C."/>
            <person name="Palmieri D.A."/>
            <person name="Paris A."/>
            <person name="Peixoto B.R."/>
            <person name="Pereira G.A."/>
            <person name="Pereira H.A.Jr."/>
            <person name="Pesquero J.B."/>
            <person name="Quaggio R.B."/>
            <person name="Roberto P.G."/>
            <person name="Rodrigues V."/>
            <person name="de M Rosa A.J."/>
            <person name="de Rosa V.E.Jr."/>
            <person name="de Sa R.G."/>
            <person name="Santelli R.V."/>
            <person name="Sawasaki H.E."/>
            <person name="da Silva A.C."/>
            <person name="da Silva A.M."/>
            <person name="da Silva F.R."/>
            <person name="da Silva W.A.Jr."/>
            <person name="da Silveira J.F."/>
            <person name="Silvestri M.L."/>
            <person name="Siqueira W.J."/>
            <person name="de Souza A.A."/>
            <person name="de Souza A.P."/>
            <person name="Terenzi M.F."/>
            <person name="Truffi D."/>
            <person name="Tsai S.M."/>
            <person name="Tsuhako M.H."/>
            <person name="Vallada H."/>
            <person name="Van Sluys M.A."/>
            <person name="Verjovski-Almeida S."/>
            <person name="Vettore A.L."/>
            <person name="Zago M.A."/>
            <person name="Zatz M."/>
            <person name="Meidanis J."/>
            <person name="Setubal J.C."/>
        </authorList>
    </citation>
    <scope>NUCLEOTIDE SEQUENCE [LARGE SCALE GENOMIC DNA]</scope>
    <source>
        <strain evidence="2 3">9a5c</strain>
    </source>
</reference>
<keyword evidence="1" id="KW-0812">Transmembrane</keyword>
<dbReference type="HOGENOM" id="CLU_3399192_0_0_6"/>
<dbReference type="PIR" id="H82818">
    <property type="entry name" value="H82818"/>
</dbReference>